<dbReference type="AlphaFoldDB" id="D3QAC6"/>
<feature type="transmembrane region" description="Helical" evidence="1">
    <location>
        <begin position="119"/>
        <end position="139"/>
    </location>
</feature>
<evidence type="ECO:0000313" key="3">
    <source>
        <dbReference type="Proteomes" id="UP000000844"/>
    </source>
</evidence>
<sequence length="160" mass="16827">MIPILIGLVIAALVIVILIRRFGTRKVGSPTRMFVLPPVLAVVGILQGDLIDGHHPLLSEVLLGVGVVAALALGTGLGYTLRLWRDDTGVVWSRGTRLTIAMLVATIAVRLGLMATGFALDVATGTGAIFMFVAAWLLAQNTVITRRVRTIPAPAVSVGL</sequence>
<dbReference type="Pfam" id="PF07301">
    <property type="entry name" value="DUF1453"/>
    <property type="match status" value="1"/>
</dbReference>
<protein>
    <recommendedName>
        <fullName evidence="4">Integral membrane protein</fullName>
    </recommendedName>
</protein>
<keyword evidence="1" id="KW-1133">Transmembrane helix</keyword>
<accession>D3QAC6</accession>
<keyword evidence="1" id="KW-0812">Transmembrane</keyword>
<proteinExistence type="predicted"/>
<organism evidence="2 3">
    <name type="scientific">Stackebrandtia nassauensis (strain DSM 44728 / CIP 108903 / NRRL B-16338 / NBRC 102104 / LLR-40K-21)</name>
    <dbReference type="NCBI Taxonomy" id="446470"/>
    <lineage>
        <taxon>Bacteria</taxon>
        <taxon>Bacillati</taxon>
        <taxon>Actinomycetota</taxon>
        <taxon>Actinomycetes</taxon>
        <taxon>Glycomycetales</taxon>
        <taxon>Glycomycetaceae</taxon>
        <taxon>Stackebrandtia</taxon>
    </lineage>
</organism>
<feature type="transmembrane region" description="Helical" evidence="1">
    <location>
        <begin position="34"/>
        <end position="51"/>
    </location>
</feature>
<dbReference type="InterPro" id="IPR058247">
    <property type="entry name" value="DUF1453"/>
</dbReference>
<dbReference type="OrthoDB" id="3872634at2"/>
<dbReference type="eggNOG" id="ENOG50344WF">
    <property type="taxonomic scope" value="Bacteria"/>
</dbReference>
<evidence type="ECO:0000313" key="2">
    <source>
        <dbReference type="EMBL" id="ADD42709.1"/>
    </source>
</evidence>
<keyword evidence="3" id="KW-1185">Reference proteome</keyword>
<dbReference type="Proteomes" id="UP000000844">
    <property type="component" value="Chromosome"/>
</dbReference>
<name>D3QAC6_STANL</name>
<dbReference type="EMBL" id="CP001778">
    <property type="protein sequence ID" value="ADD42709.1"/>
    <property type="molecule type" value="Genomic_DNA"/>
</dbReference>
<feature type="transmembrane region" description="Helical" evidence="1">
    <location>
        <begin position="63"/>
        <end position="84"/>
    </location>
</feature>
<evidence type="ECO:0008006" key="4">
    <source>
        <dbReference type="Google" id="ProtNLM"/>
    </source>
</evidence>
<gene>
    <name evidence="2" type="ordered locus">Snas_3038</name>
</gene>
<feature type="transmembrane region" description="Helical" evidence="1">
    <location>
        <begin position="96"/>
        <end position="113"/>
    </location>
</feature>
<keyword evidence="1" id="KW-0472">Membrane</keyword>
<reference evidence="2 3" key="1">
    <citation type="journal article" date="2009" name="Stand. Genomic Sci.">
        <title>Complete genome sequence of Stackebrandtia nassauensis type strain (LLR-40K-21).</title>
        <authorList>
            <person name="Munk C."/>
            <person name="Lapidus A."/>
            <person name="Copeland A."/>
            <person name="Jando M."/>
            <person name="Mayilraj S."/>
            <person name="Glavina Del Rio T."/>
            <person name="Nolan M."/>
            <person name="Chen F."/>
            <person name="Lucas S."/>
            <person name="Tice H."/>
            <person name="Cheng J.F."/>
            <person name="Han C."/>
            <person name="Detter J.C."/>
            <person name="Bruce D."/>
            <person name="Goodwin L."/>
            <person name="Chain P."/>
            <person name="Pitluck S."/>
            <person name="Goker M."/>
            <person name="Ovchinikova G."/>
            <person name="Pati A."/>
            <person name="Ivanova N."/>
            <person name="Mavromatis K."/>
            <person name="Chen A."/>
            <person name="Palaniappan K."/>
            <person name="Land M."/>
            <person name="Hauser L."/>
            <person name="Chang Y.J."/>
            <person name="Jeffries C.D."/>
            <person name="Bristow J."/>
            <person name="Eisen J.A."/>
            <person name="Markowitz V."/>
            <person name="Hugenholtz P."/>
            <person name="Kyrpides N.C."/>
            <person name="Klenk H.P."/>
        </authorList>
    </citation>
    <scope>NUCLEOTIDE SEQUENCE [LARGE SCALE GENOMIC DNA]</scope>
    <source>
        <strain evidence="3">DSM 44728 / CIP 108903 / NRRL B-16338 / NBRC 102104 / LLR-40K-21</strain>
    </source>
</reference>
<dbReference type="STRING" id="446470.Snas_3038"/>
<feature type="transmembrane region" description="Helical" evidence="1">
    <location>
        <begin position="6"/>
        <end position="22"/>
    </location>
</feature>
<dbReference type="KEGG" id="sna:Snas_3038"/>
<evidence type="ECO:0000256" key="1">
    <source>
        <dbReference type="SAM" id="Phobius"/>
    </source>
</evidence>
<dbReference type="HOGENOM" id="CLU_1539167_0_0_11"/>
<dbReference type="RefSeq" id="WP_013018280.1">
    <property type="nucleotide sequence ID" value="NC_013947.1"/>
</dbReference>